<feature type="transmembrane region" description="Helical" evidence="5">
    <location>
        <begin position="398"/>
        <end position="426"/>
    </location>
</feature>
<keyword evidence="2 5" id="KW-0812">Transmembrane</keyword>
<evidence type="ECO:0000256" key="1">
    <source>
        <dbReference type="ARBA" id="ARBA00004651"/>
    </source>
</evidence>
<keyword evidence="8" id="KW-1185">Reference proteome</keyword>
<evidence type="ECO:0000313" key="7">
    <source>
        <dbReference type="EMBL" id="NYI71332.1"/>
    </source>
</evidence>
<dbReference type="InterPro" id="IPR036259">
    <property type="entry name" value="MFS_trans_sf"/>
</dbReference>
<dbReference type="RefSeq" id="WP_179445168.1">
    <property type="nucleotide sequence ID" value="NZ_JACBZS010000001.1"/>
</dbReference>
<evidence type="ECO:0000256" key="2">
    <source>
        <dbReference type="ARBA" id="ARBA00022692"/>
    </source>
</evidence>
<comment type="subcellular location">
    <subcellularLocation>
        <location evidence="1">Cell membrane</location>
        <topology evidence="1">Multi-pass membrane protein</topology>
    </subcellularLocation>
</comment>
<dbReference type="PANTHER" id="PTHR42718">
    <property type="entry name" value="MAJOR FACILITATOR SUPERFAMILY MULTIDRUG TRANSPORTER MFSC"/>
    <property type="match status" value="1"/>
</dbReference>
<evidence type="ECO:0000259" key="6">
    <source>
        <dbReference type="PROSITE" id="PS50850"/>
    </source>
</evidence>
<keyword evidence="4 5" id="KW-0472">Membrane</keyword>
<dbReference type="PANTHER" id="PTHR42718:SF39">
    <property type="entry name" value="ACTINORHODIN TRANSPORTER-RELATED"/>
    <property type="match status" value="1"/>
</dbReference>
<dbReference type="EMBL" id="JACBZS010000001">
    <property type="protein sequence ID" value="NYI71332.1"/>
    <property type="molecule type" value="Genomic_DNA"/>
</dbReference>
<feature type="transmembrane region" description="Helical" evidence="5">
    <location>
        <begin position="104"/>
        <end position="125"/>
    </location>
</feature>
<feature type="domain" description="Major facilitator superfamily (MFS) profile" evidence="6">
    <location>
        <begin position="13"/>
        <end position="463"/>
    </location>
</feature>
<feature type="transmembrane region" description="Helical" evidence="5">
    <location>
        <begin position="308"/>
        <end position="327"/>
    </location>
</feature>
<feature type="transmembrane region" description="Helical" evidence="5">
    <location>
        <begin position="137"/>
        <end position="160"/>
    </location>
</feature>
<gene>
    <name evidence="7" type="ORF">GGQ54_001892</name>
</gene>
<feature type="transmembrane region" description="Helical" evidence="5">
    <location>
        <begin position="12"/>
        <end position="29"/>
    </location>
</feature>
<keyword evidence="3 5" id="KW-1133">Transmembrane helix</keyword>
<feature type="transmembrane region" description="Helical" evidence="5">
    <location>
        <begin position="49"/>
        <end position="67"/>
    </location>
</feature>
<evidence type="ECO:0000256" key="5">
    <source>
        <dbReference type="SAM" id="Phobius"/>
    </source>
</evidence>
<dbReference type="Proteomes" id="UP000527616">
    <property type="component" value="Unassembled WGS sequence"/>
</dbReference>
<feature type="transmembrane region" description="Helical" evidence="5">
    <location>
        <begin position="339"/>
        <end position="362"/>
    </location>
</feature>
<feature type="transmembrane region" description="Helical" evidence="5">
    <location>
        <begin position="172"/>
        <end position="192"/>
    </location>
</feature>
<evidence type="ECO:0000256" key="4">
    <source>
        <dbReference type="ARBA" id="ARBA00023136"/>
    </source>
</evidence>
<reference evidence="7 8" key="1">
    <citation type="submission" date="2020-07" db="EMBL/GenBank/DDBJ databases">
        <title>Sequencing the genomes of 1000 actinobacteria strains.</title>
        <authorList>
            <person name="Klenk H.-P."/>
        </authorList>
    </citation>
    <scope>NUCLEOTIDE SEQUENCE [LARGE SCALE GENOMIC DNA]</scope>
    <source>
        <strain evidence="7 8">DSM 103164</strain>
    </source>
</reference>
<name>A0A7Z0ILB1_9ACTN</name>
<feature type="transmembrane region" description="Helical" evidence="5">
    <location>
        <begin position="79"/>
        <end position="98"/>
    </location>
</feature>
<evidence type="ECO:0000313" key="8">
    <source>
        <dbReference type="Proteomes" id="UP000527616"/>
    </source>
</evidence>
<dbReference type="Gene3D" id="1.20.1250.20">
    <property type="entry name" value="MFS general substrate transporter like domains"/>
    <property type="match status" value="2"/>
</dbReference>
<dbReference type="Pfam" id="PF07690">
    <property type="entry name" value="MFS_1"/>
    <property type="match status" value="1"/>
</dbReference>
<dbReference type="InterPro" id="IPR020846">
    <property type="entry name" value="MFS_dom"/>
</dbReference>
<sequence length="468" mass="48146">MRISSGDGLRPWGIAAILIGIFSSTYVFSSMNVALPQLAAELGADPGQLKLIMGGYATALAVFVIPAGRLGDRYGRRRLVIIGYAATLLVAILAGLAPGPWTLIGLRILLGATVALYLPQLLSIIQVSTNGVARVRLVSAYAGAGGLGTAAGQVLGGALLQANLFGTSWRPLLWVLGLLGAIALFGAITLPSSRSPQAAANDHPGTIALGLLIACFLVPVSLGPTAGWPIWMIIALIAVLPLGAMFWRLERRLERRGGVPLVPPSVLAEPAVARGLVIALLFFGAFSAFMYEYALISQGQWHASPMRSGLSLVPFALAFVVGSLVVGRVRIWLGSNPNVMIVGTIAQIVALLALIVLIGGSAAEPSPWLLQPLLVLLGLAQAWQYGPLVATVMDGVPLAVAGLTGGLFATAQQAALGLGVAVYGALLTGLQTAGLTPAQAMAGCLAVNVVSALVVLGIVRSLRRVAPA</sequence>
<dbReference type="InterPro" id="IPR011701">
    <property type="entry name" value="MFS"/>
</dbReference>
<protein>
    <submittedName>
        <fullName evidence="7">MFS family permease</fullName>
    </submittedName>
</protein>
<proteinExistence type="predicted"/>
<feature type="transmembrane region" description="Helical" evidence="5">
    <location>
        <begin position="228"/>
        <end position="247"/>
    </location>
</feature>
<dbReference type="GO" id="GO:0005886">
    <property type="term" value="C:plasma membrane"/>
    <property type="evidence" value="ECO:0007669"/>
    <property type="project" value="UniProtKB-SubCell"/>
</dbReference>
<dbReference type="GO" id="GO:0022857">
    <property type="term" value="F:transmembrane transporter activity"/>
    <property type="evidence" value="ECO:0007669"/>
    <property type="project" value="InterPro"/>
</dbReference>
<comment type="caution">
    <text evidence="7">The sequence shown here is derived from an EMBL/GenBank/DDBJ whole genome shotgun (WGS) entry which is preliminary data.</text>
</comment>
<feature type="transmembrane region" description="Helical" evidence="5">
    <location>
        <begin position="204"/>
        <end position="222"/>
    </location>
</feature>
<accession>A0A7Z0ILB1</accession>
<dbReference type="AlphaFoldDB" id="A0A7Z0ILB1"/>
<dbReference type="PROSITE" id="PS50850">
    <property type="entry name" value="MFS"/>
    <property type="match status" value="1"/>
</dbReference>
<dbReference type="SUPFAM" id="SSF103473">
    <property type="entry name" value="MFS general substrate transporter"/>
    <property type="match status" value="1"/>
</dbReference>
<feature type="transmembrane region" description="Helical" evidence="5">
    <location>
        <begin position="438"/>
        <end position="459"/>
    </location>
</feature>
<feature type="transmembrane region" description="Helical" evidence="5">
    <location>
        <begin position="276"/>
        <end position="296"/>
    </location>
</feature>
<organism evidence="7 8">
    <name type="scientific">Naumannella cuiyingiana</name>
    <dbReference type="NCBI Taxonomy" id="1347891"/>
    <lineage>
        <taxon>Bacteria</taxon>
        <taxon>Bacillati</taxon>
        <taxon>Actinomycetota</taxon>
        <taxon>Actinomycetes</taxon>
        <taxon>Propionibacteriales</taxon>
        <taxon>Propionibacteriaceae</taxon>
        <taxon>Naumannella</taxon>
    </lineage>
</organism>
<evidence type="ECO:0000256" key="3">
    <source>
        <dbReference type="ARBA" id="ARBA00022989"/>
    </source>
</evidence>